<evidence type="ECO:0000256" key="14">
    <source>
        <dbReference type="PIRSR" id="PIRSR037090-50"/>
    </source>
</evidence>
<keyword evidence="14" id="KW-1015">Disulfide bond</keyword>
<evidence type="ECO:0000256" key="1">
    <source>
        <dbReference type="ARBA" id="ARBA00004141"/>
    </source>
</evidence>
<keyword evidence="10" id="KW-0325">Glycoprotein</keyword>
<feature type="chain" id="PRO_5029479042" description="Glutamate receptor" evidence="16">
    <location>
        <begin position="23"/>
        <end position="899"/>
    </location>
</feature>
<dbReference type="SUPFAM" id="SSF53822">
    <property type="entry name" value="Periplasmic binding protein-like I"/>
    <property type="match status" value="1"/>
</dbReference>
<dbReference type="Gene3D" id="3.40.50.2300">
    <property type="match status" value="2"/>
</dbReference>
<keyword evidence="9 13" id="KW-0675">Receptor</keyword>
<dbReference type="GO" id="GO:0015276">
    <property type="term" value="F:ligand-gated monoatomic ion channel activity"/>
    <property type="evidence" value="ECO:0007669"/>
    <property type="project" value="InterPro"/>
</dbReference>
<accession>A0A7J6WMY0</accession>
<dbReference type="PIRSF" id="PIRSF037090">
    <property type="entry name" value="Iontro_Glu-like_rcpt_pln"/>
    <property type="match status" value="1"/>
</dbReference>
<keyword evidence="8 13" id="KW-0472">Membrane</keyword>
<dbReference type="Proteomes" id="UP000554482">
    <property type="component" value="Unassembled WGS sequence"/>
</dbReference>
<evidence type="ECO:0000256" key="15">
    <source>
        <dbReference type="SAM" id="Phobius"/>
    </source>
</evidence>
<comment type="caution">
    <text evidence="18">The sequence shown here is derived from an EMBL/GenBank/DDBJ whole genome shotgun (WGS) entry which is preliminary data.</text>
</comment>
<comment type="similarity">
    <text evidence="2 13">Belongs to the glutamate-gated ion channel (TC 1.A.10.1) family.</text>
</comment>
<evidence type="ECO:0000256" key="3">
    <source>
        <dbReference type="ARBA" id="ARBA00022448"/>
    </source>
</evidence>
<organism evidence="18 19">
    <name type="scientific">Thalictrum thalictroides</name>
    <name type="common">Rue-anemone</name>
    <name type="synonym">Anemone thalictroides</name>
    <dbReference type="NCBI Taxonomy" id="46969"/>
    <lineage>
        <taxon>Eukaryota</taxon>
        <taxon>Viridiplantae</taxon>
        <taxon>Streptophyta</taxon>
        <taxon>Embryophyta</taxon>
        <taxon>Tracheophyta</taxon>
        <taxon>Spermatophyta</taxon>
        <taxon>Magnoliopsida</taxon>
        <taxon>Ranunculales</taxon>
        <taxon>Ranunculaceae</taxon>
        <taxon>Thalictroideae</taxon>
        <taxon>Thalictrum</taxon>
    </lineage>
</organism>
<dbReference type="Gene3D" id="1.10.287.70">
    <property type="match status" value="1"/>
</dbReference>
<reference evidence="18 19" key="1">
    <citation type="submission" date="2020-06" db="EMBL/GenBank/DDBJ databases">
        <title>Transcriptomic and genomic resources for Thalictrum thalictroides and T. hernandezii: Facilitating candidate gene discovery in an emerging model plant lineage.</title>
        <authorList>
            <person name="Arias T."/>
            <person name="Riano-Pachon D.M."/>
            <person name="Di Stilio V.S."/>
        </authorList>
    </citation>
    <scope>NUCLEOTIDE SEQUENCE [LARGE SCALE GENOMIC DNA]</scope>
    <source>
        <strain evidence="19">cv. WT478/WT964</strain>
        <tissue evidence="18">Leaves</tissue>
    </source>
</reference>
<evidence type="ECO:0000256" key="13">
    <source>
        <dbReference type="PIRNR" id="PIRNR037090"/>
    </source>
</evidence>
<dbReference type="CDD" id="cd19990">
    <property type="entry name" value="PBP1_GABAb_receptor_plant"/>
    <property type="match status" value="1"/>
</dbReference>
<feature type="signal peptide" evidence="16">
    <location>
        <begin position="1"/>
        <end position="22"/>
    </location>
</feature>
<evidence type="ECO:0000313" key="18">
    <source>
        <dbReference type="EMBL" id="KAF5197815.1"/>
    </source>
</evidence>
<keyword evidence="12 13" id="KW-0407">Ion channel</keyword>
<keyword evidence="5 16" id="KW-0732">Signal</keyword>
<dbReference type="FunFam" id="3.40.50.2300:FF:000188">
    <property type="entry name" value="Glutamate receptor"/>
    <property type="match status" value="1"/>
</dbReference>
<dbReference type="GO" id="GO:0016020">
    <property type="term" value="C:membrane"/>
    <property type="evidence" value="ECO:0007669"/>
    <property type="project" value="UniProtKB-SubCell"/>
</dbReference>
<evidence type="ECO:0000256" key="9">
    <source>
        <dbReference type="ARBA" id="ARBA00023170"/>
    </source>
</evidence>
<evidence type="ECO:0000259" key="17">
    <source>
        <dbReference type="SMART" id="SM00079"/>
    </source>
</evidence>
<evidence type="ECO:0000256" key="10">
    <source>
        <dbReference type="ARBA" id="ARBA00023180"/>
    </source>
</evidence>
<gene>
    <name evidence="18" type="ORF">FRX31_012597</name>
</gene>
<dbReference type="InterPro" id="IPR028082">
    <property type="entry name" value="Peripla_BP_I"/>
</dbReference>
<dbReference type="SUPFAM" id="SSF53850">
    <property type="entry name" value="Periplasmic binding protein-like II"/>
    <property type="match status" value="1"/>
</dbReference>
<dbReference type="PANTHER" id="PTHR34836:SF9">
    <property type="entry name" value="RECEPTOR LIGAND BINDING REGION DOMAIN-CONTAINING PROTEIN"/>
    <property type="match status" value="1"/>
</dbReference>
<evidence type="ECO:0000256" key="2">
    <source>
        <dbReference type="ARBA" id="ARBA00008685"/>
    </source>
</evidence>
<keyword evidence="11 13" id="KW-1071">Ligand-gated ion channel</keyword>
<evidence type="ECO:0000256" key="4">
    <source>
        <dbReference type="ARBA" id="ARBA00022692"/>
    </source>
</evidence>
<dbReference type="CDD" id="cd13686">
    <property type="entry name" value="GluR_Plant"/>
    <property type="match status" value="1"/>
</dbReference>
<feature type="transmembrane region" description="Helical" evidence="15">
    <location>
        <begin position="805"/>
        <end position="825"/>
    </location>
</feature>
<dbReference type="Pfam" id="PF00060">
    <property type="entry name" value="Lig_chan"/>
    <property type="match status" value="1"/>
</dbReference>
<evidence type="ECO:0000256" key="12">
    <source>
        <dbReference type="ARBA" id="ARBA00023303"/>
    </source>
</evidence>
<comment type="subcellular location">
    <subcellularLocation>
        <location evidence="1">Membrane</location>
        <topology evidence="1">Multi-pass membrane protein</topology>
    </subcellularLocation>
</comment>
<feature type="transmembrane region" description="Helical" evidence="15">
    <location>
        <begin position="568"/>
        <end position="587"/>
    </location>
</feature>
<evidence type="ECO:0000256" key="6">
    <source>
        <dbReference type="ARBA" id="ARBA00022989"/>
    </source>
</evidence>
<dbReference type="OrthoDB" id="5984008at2759"/>
<evidence type="ECO:0000256" key="16">
    <source>
        <dbReference type="SAM" id="SignalP"/>
    </source>
</evidence>
<comment type="function">
    <text evidence="13">Glutamate-gated receptor that probably acts as non-selective cation channel.</text>
</comment>
<dbReference type="InterPro" id="IPR017103">
    <property type="entry name" value="Iontropic_Glu_rcpt_pln"/>
</dbReference>
<evidence type="ECO:0000256" key="5">
    <source>
        <dbReference type="ARBA" id="ARBA00022729"/>
    </source>
</evidence>
<proteinExistence type="inferred from homology"/>
<evidence type="ECO:0000256" key="8">
    <source>
        <dbReference type="ARBA" id="ARBA00023136"/>
    </source>
</evidence>
<evidence type="ECO:0000256" key="11">
    <source>
        <dbReference type="ARBA" id="ARBA00023286"/>
    </source>
</evidence>
<dbReference type="InterPro" id="IPR015683">
    <property type="entry name" value="Ionotropic_Glu_rcpt"/>
</dbReference>
<dbReference type="InterPro" id="IPR044440">
    <property type="entry name" value="GABAb_receptor_plant_PBP1"/>
</dbReference>
<feature type="disulfide bond" evidence="14">
    <location>
        <begin position="733"/>
        <end position="788"/>
    </location>
</feature>
<dbReference type="Gene3D" id="3.40.190.10">
    <property type="entry name" value="Periplasmic binding protein-like II"/>
    <property type="match status" value="3"/>
</dbReference>
<name>A0A7J6WMY0_THATH</name>
<keyword evidence="4 15" id="KW-0812">Transmembrane</keyword>
<dbReference type="SMART" id="SM00079">
    <property type="entry name" value="PBPe"/>
    <property type="match status" value="1"/>
</dbReference>
<protein>
    <recommendedName>
        <fullName evidence="13">Glutamate receptor</fullName>
    </recommendedName>
</protein>
<keyword evidence="6 15" id="KW-1133">Transmembrane helix</keyword>
<dbReference type="PANTHER" id="PTHR34836">
    <property type="entry name" value="OS06G0188250 PROTEIN"/>
    <property type="match status" value="1"/>
</dbReference>
<sequence>MTTSILILSIASLLLCSANVLSDEAENAKKVDDSEFRIGVIVDYSSRIGKEEITAMKMAIQDYYEYAGIKPVLHIRDSGQDPVRTTFSAIDLINVTKVGVILGFRMCDQVAFVAELGRTASVPVLSFADTTSLGSSKRWPFLIQASPDQYKQMRAVASIVGTWQWRKVNVIYEDVSSARSSIFPHLIDALQEVGSLVEHFLPLPSLNFSLSEELQNLKGEQCRVFIVHTSLPMANHLFKEAKKIGLMEKDSVWIITNGVTDHVDFANASVISTMQGIIGIRTYFSQSTAKFIKFKSRFQHNFHQEHPEEVSTEPGIFALQAYDAVWMVALAMNKTGEATGETIDHEKSFSPLYGKRLLKEILSTRYIGLTGQFRFIDGALVPSSLFRVVNVIGKSYRELGYWSEGQGFSKGLTGATNVSMKILGQVLWPGGPWSVPRGWAIPTSENPLTIGVPYNPKSDRFFDKFTEVRYDPGGIPSVTGYSIDVFNAVLDHVPYSIPYNFVPYNNTYDSLVEQKFDAAVGDIAIVAHRHEHVEFSHPWSDSGIQMMVFRGPIKSNRAWLFFKPFSKLMWGLTVVITIYNGVLVSLMERKNRPEFTGSASNNIGAAIWSAFATLFSLQGDRLHTNFSRMTMVVWLFVAIVIIQSYTACLASILTIPHIPTKDITVEFLMTSNAKVGCDGRSFVVNYLQILGFKKQNIVKYYSKSEYPPALRRGEISAAFLEVPYIRLLMAKYCKEFYVVGETYKVGGFGFVFPKGSPMIPDITQAVLEVEESGKLQDLENALLKSSNCSDSDSDSNPYSLGFNSFWGLFLITFGTTTIAFVLHLLQCPKSSKGSVHASLEDDDTNIQREIELVEDVPINNPNIHLAHECHEDVPDVAAIIELDDHIHGGIESQVLHRVE</sequence>
<keyword evidence="7 13" id="KW-0406">Ion transport</keyword>
<keyword evidence="3 13" id="KW-0813">Transport</keyword>
<dbReference type="InterPro" id="IPR001828">
    <property type="entry name" value="ANF_lig-bd_rcpt"/>
</dbReference>
<dbReference type="InterPro" id="IPR001320">
    <property type="entry name" value="Iontro_rcpt_C"/>
</dbReference>
<dbReference type="AlphaFoldDB" id="A0A7J6WMY0"/>
<feature type="domain" description="Ionotropic glutamate receptor C-terminal" evidence="17">
    <location>
        <begin position="449"/>
        <end position="785"/>
    </location>
</feature>
<evidence type="ECO:0000313" key="19">
    <source>
        <dbReference type="Proteomes" id="UP000554482"/>
    </source>
</evidence>
<keyword evidence="19" id="KW-1185">Reference proteome</keyword>
<dbReference type="EMBL" id="JABWDY010014182">
    <property type="protein sequence ID" value="KAF5197815.1"/>
    <property type="molecule type" value="Genomic_DNA"/>
</dbReference>
<evidence type="ECO:0000256" key="7">
    <source>
        <dbReference type="ARBA" id="ARBA00023065"/>
    </source>
</evidence>
<dbReference type="FunFam" id="1.10.287.70:FF:000172">
    <property type="entry name" value="Glutamate receptor"/>
    <property type="match status" value="1"/>
</dbReference>
<feature type="transmembrane region" description="Helical" evidence="15">
    <location>
        <begin position="631"/>
        <end position="653"/>
    </location>
</feature>
<dbReference type="Pfam" id="PF01094">
    <property type="entry name" value="ANF_receptor"/>
    <property type="match status" value="1"/>
</dbReference>